<accession>A0A1M7YJ20</accession>
<dbReference type="InterPro" id="IPR025404">
    <property type="entry name" value="DUF4130"/>
</dbReference>
<keyword evidence="3" id="KW-1185">Reference proteome</keyword>
<dbReference type="AlphaFoldDB" id="A0A1M7YJ20"/>
<organism evidence="2 3">
    <name type="scientific">Anaerocolumna xylanovorans DSM 12503</name>
    <dbReference type="NCBI Taxonomy" id="1121345"/>
    <lineage>
        <taxon>Bacteria</taxon>
        <taxon>Bacillati</taxon>
        <taxon>Bacillota</taxon>
        <taxon>Clostridia</taxon>
        <taxon>Lachnospirales</taxon>
        <taxon>Lachnospiraceae</taxon>
        <taxon>Anaerocolumna</taxon>
    </lineage>
</organism>
<dbReference type="Proteomes" id="UP000184612">
    <property type="component" value="Unassembled WGS sequence"/>
</dbReference>
<dbReference type="NCBIfam" id="TIGR03915">
    <property type="entry name" value="SAM_7_link_chp"/>
    <property type="match status" value="1"/>
</dbReference>
<dbReference type="EMBL" id="FRFD01000011">
    <property type="protein sequence ID" value="SHO52616.1"/>
    <property type="molecule type" value="Genomic_DNA"/>
</dbReference>
<dbReference type="Pfam" id="PF13566">
    <property type="entry name" value="DUF4130"/>
    <property type="match status" value="1"/>
</dbReference>
<dbReference type="InterPro" id="IPR023875">
    <property type="entry name" value="DNA_repair_put"/>
</dbReference>
<dbReference type="RefSeq" id="WP_084558759.1">
    <property type="nucleotide sequence ID" value="NZ_FRFD01000011.1"/>
</dbReference>
<evidence type="ECO:0000259" key="1">
    <source>
        <dbReference type="Pfam" id="PF13566"/>
    </source>
</evidence>
<reference evidence="2 3" key="1">
    <citation type="submission" date="2016-12" db="EMBL/GenBank/DDBJ databases">
        <authorList>
            <person name="Song W.-J."/>
            <person name="Kurnit D.M."/>
        </authorList>
    </citation>
    <scope>NUCLEOTIDE SEQUENCE [LARGE SCALE GENOMIC DNA]</scope>
    <source>
        <strain evidence="2 3">DSM 12503</strain>
    </source>
</reference>
<evidence type="ECO:0000313" key="3">
    <source>
        <dbReference type="Proteomes" id="UP000184612"/>
    </source>
</evidence>
<evidence type="ECO:0000313" key="2">
    <source>
        <dbReference type="EMBL" id="SHO52616.1"/>
    </source>
</evidence>
<protein>
    <submittedName>
        <fullName evidence="2">Probable DNA metabolism protein</fullName>
    </submittedName>
</protein>
<dbReference type="STRING" id="1121345.SAMN02745217_03746"/>
<feature type="domain" description="DUF4130" evidence="1">
    <location>
        <begin position="92"/>
        <end position="255"/>
    </location>
</feature>
<name>A0A1M7YJ20_9FIRM</name>
<gene>
    <name evidence="2" type="ORF">SAMN02745217_03746</name>
</gene>
<dbReference type="OrthoDB" id="5290748at2"/>
<sequence length="262" mass="30399">MTMKKVYFCENSLEGIFSAIYDAWSDRNGHANNEIRLLAGEDQGNMELFTEYIYVKNSEEKISKVARSVYEKISNEAYELICGASCSCEASRGDDIYRFLIVGFSMGKGVIDCLHNKYVMKIFELNRNVSNEAHHLKGFLRFQEMEEGILISKIAPKNDIIRLLAPHFSDRLSQENFVIYDENRDTAIIHQKAKQWFYTGGEFLDTDKIKKITEKEESIGSMWKAFFSSISIKERENKELQRNNLPLRFRSNMPEFKSSGQE</sequence>
<proteinExistence type="predicted"/>